<evidence type="ECO:0000259" key="6">
    <source>
        <dbReference type="Pfam" id="PF00155"/>
    </source>
</evidence>
<evidence type="ECO:0000313" key="7">
    <source>
        <dbReference type="EMBL" id="MDE1462451.1"/>
    </source>
</evidence>
<dbReference type="EMBL" id="JAPMOU010000011">
    <property type="protein sequence ID" value="MDE1462451.1"/>
    <property type="molecule type" value="Genomic_DNA"/>
</dbReference>
<organism evidence="7 8">
    <name type="scientific">Spartinivicinus poritis</name>
    <dbReference type="NCBI Taxonomy" id="2994640"/>
    <lineage>
        <taxon>Bacteria</taxon>
        <taxon>Pseudomonadati</taxon>
        <taxon>Pseudomonadota</taxon>
        <taxon>Gammaproteobacteria</taxon>
        <taxon>Oceanospirillales</taxon>
        <taxon>Zooshikellaceae</taxon>
        <taxon>Spartinivicinus</taxon>
    </lineage>
</organism>
<dbReference type="InterPro" id="IPR004839">
    <property type="entry name" value="Aminotransferase_I/II_large"/>
</dbReference>
<dbReference type="InterPro" id="IPR050596">
    <property type="entry name" value="AspAT/PAT-like"/>
</dbReference>
<comment type="cofactor">
    <cofactor evidence="1">
        <name>pyridoxal 5'-phosphate</name>
        <dbReference type="ChEBI" id="CHEBI:597326"/>
    </cofactor>
</comment>
<dbReference type="Pfam" id="PF00155">
    <property type="entry name" value="Aminotran_1_2"/>
    <property type="match status" value="1"/>
</dbReference>
<keyword evidence="3 7" id="KW-0032">Aminotransferase</keyword>
<keyword evidence="8" id="KW-1185">Reference proteome</keyword>
<gene>
    <name evidence="7" type="ORF">ORQ98_10755</name>
</gene>
<protein>
    <submittedName>
        <fullName evidence="7">Pyridoxal phosphate-dependent aminotransferase</fullName>
    </submittedName>
</protein>
<evidence type="ECO:0000256" key="1">
    <source>
        <dbReference type="ARBA" id="ARBA00001933"/>
    </source>
</evidence>
<name>A0ABT5U8W7_9GAMM</name>
<dbReference type="CDD" id="cd00609">
    <property type="entry name" value="AAT_like"/>
    <property type="match status" value="1"/>
</dbReference>
<evidence type="ECO:0000256" key="3">
    <source>
        <dbReference type="ARBA" id="ARBA00022576"/>
    </source>
</evidence>
<dbReference type="Gene3D" id="3.40.640.10">
    <property type="entry name" value="Type I PLP-dependent aspartate aminotransferase-like (Major domain)"/>
    <property type="match status" value="1"/>
</dbReference>
<reference evidence="7 8" key="1">
    <citation type="submission" date="2022-11" db="EMBL/GenBank/DDBJ databases">
        <title>Spartinivicinus poritis sp. nov., isolated from scleractinian coral Porites lutea.</title>
        <authorList>
            <person name="Zhang G."/>
            <person name="Cai L."/>
            <person name="Wei Q."/>
        </authorList>
    </citation>
    <scope>NUCLEOTIDE SEQUENCE [LARGE SCALE GENOMIC DNA]</scope>
    <source>
        <strain evidence="7 8">A2-2</strain>
    </source>
</reference>
<accession>A0ABT5U8W7</accession>
<dbReference type="PANTHER" id="PTHR46383:SF1">
    <property type="entry name" value="ASPARTATE AMINOTRANSFERASE"/>
    <property type="match status" value="1"/>
</dbReference>
<sequence length="421" mass="46456">MKPSSSPPVPTPLNPALTSMGAYASKSISQAARANPDVVNLSIGEPEFGPPEHLIHAIAEEDLSIDALLASVKHYNHTQGTLALRQAISHWYQRQYGLTIDPEQEILITHGGVEAFALAVLCCSSPGDALAVTDPSYMLYERAITALGRHSMCFSRPVANKEFAALLEQPTFHQASACSALVVNSPENPSGYVLSAQEWQQLVTQAQQNGQWIIHDEVYDSMSFGRKHYSARAFDPAGEHTVLINSFSKKFGTPGLRIGWMIGPPKLIQTASKAHDYLVLGVNQQYERIALRMLSDPEIDHWLAKHQRMLENRVQQAMAQLTEAVGFSWPRHPMGGMFLFPSVRALYARLPSARQSRFATVGEAVADYLLHERGVATVPGIVYGQDCADHLRMVLCCETSRFQLGIERLTGNVPVMEKELL</sequence>
<dbReference type="Proteomes" id="UP001528823">
    <property type="component" value="Unassembled WGS sequence"/>
</dbReference>
<dbReference type="SUPFAM" id="SSF53383">
    <property type="entry name" value="PLP-dependent transferases"/>
    <property type="match status" value="1"/>
</dbReference>
<dbReference type="InterPro" id="IPR015421">
    <property type="entry name" value="PyrdxlP-dep_Trfase_major"/>
</dbReference>
<feature type="domain" description="Aminotransferase class I/classII large" evidence="6">
    <location>
        <begin position="37"/>
        <end position="399"/>
    </location>
</feature>
<evidence type="ECO:0000256" key="2">
    <source>
        <dbReference type="ARBA" id="ARBA00007441"/>
    </source>
</evidence>
<keyword evidence="5" id="KW-0663">Pyridoxal phosphate</keyword>
<dbReference type="RefSeq" id="WP_274688806.1">
    <property type="nucleotide sequence ID" value="NZ_JAPMOU010000011.1"/>
</dbReference>
<comment type="similarity">
    <text evidence="2">Belongs to the class-I pyridoxal-phosphate-dependent aminotransferase family.</text>
</comment>
<proteinExistence type="inferred from homology"/>
<dbReference type="GO" id="GO:0008483">
    <property type="term" value="F:transaminase activity"/>
    <property type="evidence" value="ECO:0007669"/>
    <property type="project" value="UniProtKB-KW"/>
</dbReference>
<dbReference type="InterPro" id="IPR015424">
    <property type="entry name" value="PyrdxlP-dep_Trfase"/>
</dbReference>
<evidence type="ECO:0000256" key="5">
    <source>
        <dbReference type="ARBA" id="ARBA00022898"/>
    </source>
</evidence>
<comment type="caution">
    <text evidence="7">The sequence shown here is derived from an EMBL/GenBank/DDBJ whole genome shotgun (WGS) entry which is preliminary data.</text>
</comment>
<keyword evidence="4" id="KW-0808">Transferase</keyword>
<evidence type="ECO:0000256" key="4">
    <source>
        <dbReference type="ARBA" id="ARBA00022679"/>
    </source>
</evidence>
<evidence type="ECO:0000313" key="8">
    <source>
        <dbReference type="Proteomes" id="UP001528823"/>
    </source>
</evidence>
<dbReference type="PANTHER" id="PTHR46383">
    <property type="entry name" value="ASPARTATE AMINOTRANSFERASE"/>
    <property type="match status" value="1"/>
</dbReference>